<organism evidence="5 6">
    <name type="scientific">Aeromicrobium choanae</name>
    <dbReference type="NCBI Taxonomy" id="1736691"/>
    <lineage>
        <taxon>Bacteria</taxon>
        <taxon>Bacillati</taxon>
        <taxon>Actinomycetota</taxon>
        <taxon>Actinomycetes</taxon>
        <taxon>Propionibacteriales</taxon>
        <taxon>Nocardioidaceae</taxon>
        <taxon>Aeromicrobium</taxon>
    </lineage>
</organism>
<reference evidence="6" key="1">
    <citation type="submission" date="2017-02" db="EMBL/GenBank/DDBJ databases">
        <authorList>
            <person name="Varghese N."/>
            <person name="Submissions S."/>
        </authorList>
    </citation>
    <scope>NUCLEOTIDE SEQUENCE [LARGE SCALE GENOMIC DNA]</scope>
    <source>
        <strain evidence="6">9H-4</strain>
    </source>
</reference>
<dbReference type="InterPro" id="IPR025736">
    <property type="entry name" value="PucR_C-HTH_dom"/>
</dbReference>
<accession>A0A1T4Z783</accession>
<feature type="domain" description="RsbT co-antagonist protein RsbRD N-terminal" evidence="3">
    <location>
        <begin position="39"/>
        <end position="169"/>
    </location>
</feature>
<comment type="similarity">
    <text evidence="1">Belongs to the CdaR family.</text>
</comment>
<evidence type="ECO:0000259" key="2">
    <source>
        <dbReference type="Pfam" id="PF13556"/>
    </source>
</evidence>
<dbReference type="STRING" id="1736691.SAMN06295964_2967"/>
<dbReference type="Pfam" id="PF13556">
    <property type="entry name" value="HTH_30"/>
    <property type="match status" value="1"/>
</dbReference>
<dbReference type="Pfam" id="PF14361">
    <property type="entry name" value="RsbRD_N"/>
    <property type="match status" value="1"/>
</dbReference>
<evidence type="ECO:0000259" key="4">
    <source>
        <dbReference type="Pfam" id="PF17853"/>
    </source>
</evidence>
<dbReference type="InterPro" id="IPR041522">
    <property type="entry name" value="CdaR_GGDEF"/>
</dbReference>
<evidence type="ECO:0000313" key="6">
    <source>
        <dbReference type="Proteomes" id="UP000191040"/>
    </source>
</evidence>
<name>A0A1T4Z783_9ACTN</name>
<sequence>MTQPPPGAGPDSAEVRRLVAILGQRLSEDQPYLTRVLTDKIRSIGDLDLDQPLIDLLDASVDSNINTIVHLLINAIPVDRIQAPTAAVEYALRLAQRGVPSYSLVRAYQMGQEYLMTVVLDEAEAIDADRTLTLRALKVIADDVHQYIDWICLHLLDRYEDERGRWATTSGNVASAMLQGLLRGVDTSVHDFESETGYRFDQHHVGLVLWSRDEDGITDALVAMERISRELEGTVGTGTAPLFSAVDRTTAWLWIGRGLRAEPIVRQVREVLAKFPDVGAAVGLPESGIDGFRRTHAQARDTFELALAAGDRISQVVGYDGRGIALISMLLQQPGALPRWVRDVLGPLGEVSPAAARARETLGAWLDHERNFQATAEALQVHRNTVKYRIERISTELDERLGDRRVDLELALLACRLLGDDLLREPDGHRRPGQG</sequence>
<proteinExistence type="inferred from homology"/>
<dbReference type="GO" id="GO:0003677">
    <property type="term" value="F:DNA binding"/>
    <property type="evidence" value="ECO:0007669"/>
    <property type="project" value="UniProtKB-KW"/>
</dbReference>
<dbReference type="PANTHER" id="PTHR33744:SF1">
    <property type="entry name" value="DNA-BINDING TRANSCRIPTIONAL ACTIVATOR ADER"/>
    <property type="match status" value="1"/>
</dbReference>
<feature type="domain" description="PucR C-terminal helix-turn-helix" evidence="2">
    <location>
        <begin position="359"/>
        <end position="414"/>
    </location>
</feature>
<keyword evidence="6" id="KW-1185">Reference proteome</keyword>
<evidence type="ECO:0000256" key="1">
    <source>
        <dbReference type="ARBA" id="ARBA00006754"/>
    </source>
</evidence>
<dbReference type="EMBL" id="LT796768">
    <property type="protein sequence ID" value="SKB09907.1"/>
    <property type="molecule type" value="Genomic_DNA"/>
</dbReference>
<dbReference type="RefSeq" id="WP_078700858.1">
    <property type="nucleotide sequence ID" value="NZ_LT796768.1"/>
</dbReference>
<evidence type="ECO:0000259" key="3">
    <source>
        <dbReference type="Pfam" id="PF14361"/>
    </source>
</evidence>
<gene>
    <name evidence="5" type="ORF">SAMN06295964_2967</name>
</gene>
<protein>
    <submittedName>
        <fullName evidence="5">DNA-binding transcriptional regulator, PucR family</fullName>
    </submittedName>
</protein>
<dbReference type="AlphaFoldDB" id="A0A1T4Z783"/>
<dbReference type="PANTHER" id="PTHR33744">
    <property type="entry name" value="CARBOHYDRATE DIACID REGULATOR"/>
    <property type="match status" value="1"/>
</dbReference>
<dbReference type="Proteomes" id="UP000191040">
    <property type="component" value="Chromosome I"/>
</dbReference>
<feature type="domain" description="CdaR GGDEF-like" evidence="4">
    <location>
        <begin position="194"/>
        <end position="303"/>
    </location>
</feature>
<dbReference type="Gene3D" id="1.10.10.2840">
    <property type="entry name" value="PucR C-terminal helix-turn-helix domain"/>
    <property type="match status" value="1"/>
</dbReference>
<dbReference type="InterPro" id="IPR042070">
    <property type="entry name" value="PucR_C-HTH_sf"/>
</dbReference>
<dbReference type="Pfam" id="PF17853">
    <property type="entry name" value="GGDEF_2"/>
    <property type="match status" value="1"/>
</dbReference>
<keyword evidence="5" id="KW-0238">DNA-binding</keyword>
<dbReference type="OrthoDB" id="3663486at2"/>
<dbReference type="InterPro" id="IPR051448">
    <property type="entry name" value="CdaR-like_regulators"/>
</dbReference>
<dbReference type="InterPro" id="IPR025751">
    <property type="entry name" value="RsbRD_N_dom"/>
</dbReference>
<evidence type="ECO:0000313" key="5">
    <source>
        <dbReference type="EMBL" id="SKB09907.1"/>
    </source>
</evidence>